<dbReference type="SUPFAM" id="SSF51735">
    <property type="entry name" value="NAD(P)-binding Rossmann-fold domains"/>
    <property type="match status" value="1"/>
</dbReference>
<organism evidence="1 2">
    <name type="scientific">Cryptococcus gattii EJB2</name>
    <dbReference type="NCBI Taxonomy" id="1296103"/>
    <lineage>
        <taxon>Eukaryota</taxon>
        <taxon>Fungi</taxon>
        <taxon>Dikarya</taxon>
        <taxon>Basidiomycota</taxon>
        <taxon>Agaricomycotina</taxon>
        <taxon>Tremellomycetes</taxon>
        <taxon>Tremellales</taxon>
        <taxon>Cryptococcaceae</taxon>
        <taxon>Cryptococcus</taxon>
        <taxon>Cryptococcus gattii species complex</taxon>
    </lineage>
</organism>
<dbReference type="EMBL" id="KN848751">
    <property type="protein sequence ID" value="KIR77480.1"/>
    <property type="molecule type" value="Genomic_DNA"/>
</dbReference>
<name>A0ABR5BPD2_9TREE</name>
<sequence>MNWFAISKALAEAVADVAISYTSKDATSVAKESYDKHGGKSRAFKCEITNIIEVDALFLGVKKEYGRGADIHVAITGEQMVLSRDHLKAKQLPFPVHHSWKNASENTDGM</sequence>
<keyword evidence="2" id="KW-1185">Reference proteome</keyword>
<proteinExistence type="predicted"/>
<accession>A0ABR5BPD2</accession>
<evidence type="ECO:0000313" key="2">
    <source>
        <dbReference type="Proteomes" id="UP000054272"/>
    </source>
</evidence>
<reference evidence="1 2" key="1">
    <citation type="submission" date="2015-01" db="EMBL/GenBank/DDBJ databases">
        <title>The Genome Sequence of Cryptococcus gattii EJB2.</title>
        <authorList>
            <consortium name="The Broad Institute Genomics Platform"/>
            <person name="Cuomo C."/>
            <person name="Litvintseva A."/>
            <person name="Chen Y."/>
            <person name="Heitman J."/>
            <person name="Sun S."/>
            <person name="Springer D."/>
            <person name="Dromer F."/>
            <person name="Young S."/>
            <person name="Zeng Q."/>
            <person name="Gargeya S."/>
            <person name="Abouelleil A."/>
            <person name="Alvarado L."/>
            <person name="Chapman S.B."/>
            <person name="Gainer-Dewar J."/>
            <person name="Goldberg J."/>
            <person name="Griggs A."/>
            <person name="Gujja S."/>
            <person name="Hansen M."/>
            <person name="Howarth C."/>
            <person name="Imamovic A."/>
            <person name="Larimer J."/>
            <person name="Murphy C."/>
            <person name="Naylor J."/>
            <person name="Pearson M."/>
            <person name="Priest M."/>
            <person name="Roberts A."/>
            <person name="Saif S."/>
            <person name="Shea T."/>
            <person name="Sykes S."/>
            <person name="Wortman J."/>
            <person name="Nusbaum C."/>
            <person name="Birren B."/>
        </authorList>
    </citation>
    <scope>NUCLEOTIDE SEQUENCE [LARGE SCALE GENOMIC DNA]</scope>
    <source>
        <strain evidence="1 2">EJB2</strain>
    </source>
</reference>
<dbReference type="Gene3D" id="3.40.50.720">
    <property type="entry name" value="NAD(P)-binding Rossmann-like Domain"/>
    <property type="match status" value="1"/>
</dbReference>
<gene>
    <name evidence="1" type="ORF">I306_05534</name>
</gene>
<protein>
    <submittedName>
        <fullName evidence="1">Uncharacterized protein</fullName>
    </submittedName>
</protein>
<dbReference type="InterPro" id="IPR036291">
    <property type="entry name" value="NAD(P)-bd_dom_sf"/>
</dbReference>
<evidence type="ECO:0000313" key="1">
    <source>
        <dbReference type="EMBL" id="KIR77480.1"/>
    </source>
</evidence>
<dbReference type="Proteomes" id="UP000054272">
    <property type="component" value="Unassembled WGS sequence"/>
</dbReference>